<dbReference type="OrthoDB" id="9782395at2"/>
<name>A0A0X8X427_9SPHI</name>
<dbReference type="PANTHER" id="PTHR30336:SF4">
    <property type="entry name" value="ENVELOPE BIOGENESIS FACTOR ELYC"/>
    <property type="match status" value="1"/>
</dbReference>
<keyword evidence="2" id="KW-1185">Reference proteome</keyword>
<dbReference type="PANTHER" id="PTHR30336">
    <property type="entry name" value="INNER MEMBRANE PROTEIN, PROBABLE PERMEASE"/>
    <property type="match status" value="1"/>
</dbReference>
<organism evidence="1 2">
    <name type="scientific">Mucilaginibacter gotjawali</name>
    <dbReference type="NCBI Taxonomy" id="1550579"/>
    <lineage>
        <taxon>Bacteria</taxon>
        <taxon>Pseudomonadati</taxon>
        <taxon>Bacteroidota</taxon>
        <taxon>Sphingobacteriia</taxon>
        <taxon>Sphingobacteriales</taxon>
        <taxon>Sphingobacteriaceae</taxon>
        <taxon>Mucilaginibacter</taxon>
    </lineage>
</organism>
<evidence type="ECO:0000313" key="1">
    <source>
        <dbReference type="EMBL" id="BAU55335.1"/>
    </source>
</evidence>
<sequence>MFFFFSKILEFFIYPLTWILALLIAGIIVKKQARKKWLFIAATALLLIFSNDFLFNEFARSWDVQPAPLTNTTYSCAIVLGGFSSEGKNKQAFFNISSDRFIQGLKLITTGKVSHLLITGGNGGLIHDSFEESDWVKTQLKTFKVPDSCILVEDRSRNTIENAAFTKPILLKAHLKPPYLLVTSGFHMRRSLGIFKKEDIPVIPYPCNYLGGQGNPSPVDIVPDAYVFGLWNYYAKEVVGTMVNKLR</sequence>
<accession>A0A0X8X427</accession>
<reference evidence="1 2" key="1">
    <citation type="submission" date="2015-12" db="EMBL/GenBank/DDBJ databases">
        <title>Genome sequence of Mucilaginibacter gotjawali.</title>
        <authorList>
            <person name="Lee J.S."/>
            <person name="Lee K.C."/>
            <person name="Kim K.K."/>
            <person name="Lee B.W."/>
        </authorList>
    </citation>
    <scope>NUCLEOTIDE SEQUENCE [LARGE SCALE GENOMIC DNA]</scope>
    <source>
        <strain evidence="1 2">SA3-7</strain>
    </source>
</reference>
<dbReference type="GO" id="GO:0000270">
    <property type="term" value="P:peptidoglycan metabolic process"/>
    <property type="evidence" value="ECO:0007669"/>
    <property type="project" value="TreeGrafter"/>
</dbReference>
<proteinExistence type="predicted"/>
<dbReference type="GO" id="GO:0005886">
    <property type="term" value="C:plasma membrane"/>
    <property type="evidence" value="ECO:0007669"/>
    <property type="project" value="TreeGrafter"/>
</dbReference>
<dbReference type="GO" id="GO:0043164">
    <property type="term" value="P:Gram-negative-bacterium-type cell wall biogenesis"/>
    <property type="evidence" value="ECO:0007669"/>
    <property type="project" value="TreeGrafter"/>
</dbReference>
<dbReference type="Proteomes" id="UP000218263">
    <property type="component" value="Chromosome"/>
</dbReference>
<dbReference type="Pfam" id="PF02698">
    <property type="entry name" value="DUF218"/>
    <property type="match status" value="1"/>
</dbReference>
<dbReference type="CDD" id="cd06259">
    <property type="entry name" value="YdcF-like"/>
    <property type="match status" value="1"/>
</dbReference>
<dbReference type="AlphaFoldDB" id="A0A0X8X427"/>
<dbReference type="InterPro" id="IPR003848">
    <property type="entry name" value="DUF218"/>
</dbReference>
<dbReference type="InterPro" id="IPR014729">
    <property type="entry name" value="Rossmann-like_a/b/a_fold"/>
</dbReference>
<dbReference type="RefSeq" id="WP_096353606.1">
    <property type="nucleotide sequence ID" value="NZ_AP017313.1"/>
</dbReference>
<evidence type="ECO:0000313" key="2">
    <source>
        <dbReference type="Proteomes" id="UP000218263"/>
    </source>
</evidence>
<gene>
    <name evidence="1" type="ORF">MgSA37_03517</name>
</gene>
<dbReference type="Gene3D" id="3.40.50.620">
    <property type="entry name" value="HUPs"/>
    <property type="match status" value="1"/>
</dbReference>
<dbReference type="EMBL" id="AP017313">
    <property type="protein sequence ID" value="BAU55335.1"/>
    <property type="molecule type" value="Genomic_DNA"/>
</dbReference>
<protein>
    <submittedName>
        <fullName evidence="1">Uncharacterized protein</fullName>
    </submittedName>
</protein>
<dbReference type="InterPro" id="IPR051599">
    <property type="entry name" value="Cell_Envelope_Assoc"/>
</dbReference>
<dbReference type="KEGG" id="mgot:MgSA37_03517"/>